<dbReference type="CDD" id="cd00075">
    <property type="entry name" value="HATPase"/>
    <property type="match status" value="1"/>
</dbReference>
<evidence type="ECO:0000259" key="10">
    <source>
        <dbReference type="PROSITE" id="PS50109"/>
    </source>
</evidence>
<dbReference type="PROSITE" id="PS50110">
    <property type="entry name" value="RESPONSE_REGULATORY"/>
    <property type="match status" value="1"/>
</dbReference>
<dbReference type="AlphaFoldDB" id="A0A1G7HEC8"/>
<keyword evidence="5" id="KW-0547">Nucleotide-binding</keyword>
<evidence type="ECO:0000256" key="1">
    <source>
        <dbReference type="ARBA" id="ARBA00000085"/>
    </source>
</evidence>
<dbReference type="GO" id="GO:0005524">
    <property type="term" value="F:ATP binding"/>
    <property type="evidence" value="ECO:0007669"/>
    <property type="project" value="UniProtKB-KW"/>
</dbReference>
<dbReference type="SMART" id="SM00388">
    <property type="entry name" value="HisKA"/>
    <property type="match status" value="1"/>
</dbReference>
<dbReference type="Gene3D" id="3.30.450.40">
    <property type="match status" value="1"/>
</dbReference>
<evidence type="ECO:0000256" key="4">
    <source>
        <dbReference type="ARBA" id="ARBA00022679"/>
    </source>
</evidence>
<accession>A0A1G7HEC8</accession>
<evidence type="ECO:0000256" key="5">
    <source>
        <dbReference type="ARBA" id="ARBA00022741"/>
    </source>
</evidence>
<dbReference type="SMART" id="SM00387">
    <property type="entry name" value="HATPase_c"/>
    <property type="match status" value="1"/>
</dbReference>
<evidence type="ECO:0000256" key="8">
    <source>
        <dbReference type="ARBA" id="ARBA00023012"/>
    </source>
</evidence>
<evidence type="ECO:0000313" key="12">
    <source>
        <dbReference type="EMBL" id="SDE98738.1"/>
    </source>
</evidence>
<feature type="domain" description="Histidine kinase" evidence="10">
    <location>
        <begin position="286"/>
        <end position="492"/>
    </location>
</feature>
<evidence type="ECO:0000256" key="7">
    <source>
        <dbReference type="ARBA" id="ARBA00022840"/>
    </source>
</evidence>
<evidence type="ECO:0000256" key="2">
    <source>
        <dbReference type="ARBA" id="ARBA00012438"/>
    </source>
</evidence>
<dbReference type="Proteomes" id="UP000182427">
    <property type="component" value="Chromosome I"/>
</dbReference>
<dbReference type="InterPro" id="IPR036890">
    <property type="entry name" value="HATPase_C_sf"/>
</dbReference>
<evidence type="ECO:0000256" key="6">
    <source>
        <dbReference type="ARBA" id="ARBA00022777"/>
    </source>
</evidence>
<dbReference type="CDD" id="cd00156">
    <property type="entry name" value="REC"/>
    <property type="match status" value="1"/>
</dbReference>
<dbReference type="InterPro" id="IPR011006">
    <property type="entry name" value="CheY-like_superfamily"/>
</dbReference>
<dbReference type="SMART" id="SM00448">
    <property type="entry name" value="REC"/>
    <property type="match status" value="1"/>
</dbReference>
<keyword evidence="13" id="KW-1185">Reference proteome</keyword>
<dbReference type="OrthoDB" id="9810730at2"/>
<dbReference type="PANTHER" id="PTHR43065:SF10">
    <property type="entry name" value="PEROXIDE STRESS-ACTIVATED HISTIDINE KINASE MAK3"/>
    <property type="match status" value="1"/>
</dbReference>
<gene>
    <name evidence="12" type="ORF">SAMN05444167_1038</name>
</gene>
<reference evidence="12 13" key="1">
    <citation type="submission" date="2016-10" db="EMBL/GenBank/DDBJ databases">
        <authorList>
            <person name="de Groot N.N."/>
        </authorList>
    </citation>
    <scope>NUCLEOTIDE SEQUENCE [LARGE SCALE GENOMIC DNA]</scope>
    <source>
        <strain evidence="12 13">GAS232</strain>
    </source>
</reference>
<keyword evidence="7" id="KW-0067">ATP-binding</keyword>
<dbReference type="CDD" id="cd00082">
    <property type="entry name" value="HisKA"/>
    <property type="match status" value="1"/>
</dbReference>
<dbReference type="Gene3D" id="3.40.50.2300">
    <property type="match status" value="1"/>
</dbReference>
<dbReference type="InterPro" id="IPR029016">
    <property type="entry name" value="GAF-like_dom_sf"/>
</dbReference>
<dbReference type="PROSITE" id="PS50109">
    <property type="entry name" value="HIS_KIN"/>
    <property type="match status" value="1"/>
</dbReference>
<dbReference type="PRINTS" id="PR00344">
    <property type="entry name" value="BCTRLSENSOR"/>
</dbReference>
<dbReference type="SUPFAM" id="SSF47384">
    <property type="entry name" value="Homodimeric domain of signal transducing histidine kinase"/>
    <property type="match status" value="1"/>
</dbReference>
<evidence type="ECO:0000256" key="3">
    <source>
        <dbReference type="ARBA" id="ARBA00022553"/>
    </source>
</evidence>
<dbReference type="InterPro" id="IPR036097">
    <property type="entry name" value="HisK_dim/P_sf"/>
</dbReference>
<sequence>MIYHEKRPILYVDDTVEQRYAMRRILETEGFSVFEAGSGKEALTYLGSHLALAVVDVRLPDISGYELSRKLKQAEPNLPILQVSASFSDPSLRVEGFSGGADAYIAQPVHPAEMVGLIRRMLRTSEAEETLRFLASIGPGITASLSTEETADNFSRVVVPGFADRCYIHLREAGNTPAWIWPRSETLSEALQRQLERVAKQATVEQSNSDQLFAPLTINGEGLGAIMFELDRGRAYTSTDTILASDLSNRLALALQNCQLFAAEQSIRSALVQSEKLATAGRMAASIAHEINNPLEALTNLLFIIEQSPDVPPFARETATAALGEVTRLAHITRQSLGFYRELRAPAELDLSESVSETVELYRRRLIQNQIEVRLDLTPGVLIQGIKGEIRQVISNLLVNAMEVLSPGGTIWVKTFPRGETAVLEISDDGPGIPAELQEKVFEPFFTTKQATGTGLGLWITQSIIEKHGGSIRLSPKNGLGTKFEIEFPSRR</sequence>
<dbReference type="PANTHER" id="PTHR43065">
    <property type="entry name" value="SENSOR HISTIDINE KINASE"/>
    <property type="match status" value="1"/>
</dbReference>
<dbReference type="EMBL" id="LT629690">
    <property type="protein sequence ID" value="SDE98738.1"/>
    <property type="molecule type" value="Genomic_DNA"/>
</dbReference>
<dbReference type="Pfam" id="PF02518">
    <property type="entry name" value="HATPase_c"/>
    <property type="match status" value="1"/>
</dbReference>
<dbReference type="RefSeq" id="WP_083344212.1">
    <property type="nucleotide sequence ID" value="NZ_LT629690.1"/>
</dbReference>
<dbReference type="InterPro" id="IPR003661">
    <property type="entry name" value="HisK_dim/P_dom"/>
</dbReference>
<protein>
    <recommendedName>
        <fullName evidence="2">histidine kinase</fullName>
        <ecNumber evidence="2">2.7.13.3</ecNumber>
    </recommendedName>
</protein>
<keyword evidence="4" id="KW-0808">Transferase</keyword>
<name>A0A1G7HEC8_9BACT</name>
<evidence type="ECO:0000256" key="9">
    <source>
        <dbReference type="PROSITE-ProRule" id="PRU00169"/>
    </source>
</evidence>
<dbReference type="SUPFAM" id="SSF55781">
    <property type="entry name" value="GAF domain-like"/>
    <property type="match status" value="1"/>
</dbReference>
<keyword evidence="8" id="KW-0902">Two-component regulatory system</keyword>
<dbReference type="EC" id="2.7.13.3" evidence="2"/>
<dbReference type="SUPFAM" id="SSF52172">
    <property type="entry name" value="CheY-like"/>
    <property type="match status" value="1"/>
</dbReference>
<dbReference type="InterPro" id="IPR003594">
    <property type="entry name" value="HATPase_dom"/>
</dbReference>
<comment type="catalytic activity">
    <reaction evidence="1">
        <text>ATP + protein L-histidine = ADP + protein N-phospho-L-histidine.</text>
        <dbReference type="EC" id="2.7.13.3"/>
    </reaction>
</comment>
<keyword evidence="6" id="KW-0418">Kinase</keyword>
<evidence type="ECO:0000313" key="13">
    <source>
        <dbReference type="Proteomes" id="UP000182427"/>
    </source>
</evidence>
<dbReference type="GO" id="GO:0000155">
    <property type="term" value="F:phosphorelay sensor kinase activity"/>
    <property type="evidence" value="ECO:0007669"/>
    <property type="project" value="InterPro"/>
</dbReference>
<dbReference type="InterPro" id="IPR005467">
    <property type="entry name" value="His_kinase_dom"/>
</dbReference>
<organism evidence="12 13">
    <name type="scientific">Terriglobus roseus</name>
    <dbReference type="NCBI Taxonomy" id="392734"/>
    <lineage>
        <taxon>Bacteria</taxon>
        <taxon>Pseudomonadati</taxon>
        <taxon>Acidobacteriota</taxon>
        <taxon>Terriglobia</taxon>
        <taxon>Terriglobales</taxon>
        <taxon>Acidobacteriaceae</taxon>
        <taxon>Terriglobus</taxon>
    </lineage>
</organism>
<evidence type="ECO:0000259" key="11">
    <source>
        <dbReference type="PROSITE" id="PS50110"/>
    </source>
</evidence>
<feature type="domain" description="Response regulatory" evidence="11">
    <location>
        <begin position="8"/>
        <end position="122"/>
    </location>
</feature>
<dbReference type="Pfam" id="PF00072">
    <property type="entry name" value="Response_reg"/>
    <property type="match status" value="1"/>
</dbReference>
<dbReference type="Gene3D" id="3.30.565.10">
    <property type="entry name" value="Histidine kinase-like ATPase, C-terminal domain"/>
    <property type="match status" value="1"/>
</dbReference>
<dbReference type="Gene3D" id="1.10.287.130">
    <property type="match status" value="1"/>
</dbReference>
<feature type="modified residue" description="4-aspartylphosphate" evidence="9">
    <location>
        <position position="56"/>
    </location>
</feature>
<dbReference type="InterPro" id="IPR004358">
    <property type="entry name" value="Sig_transdc_His_kin-like_C"/>
</dbReference>
<keyword evidence="3 9" id="KW-0597">Phosphoprotein</keyword>
<dbReference type="SUPFAM" id="SSF55874">
    <property type="entry name" value="ATPase domain of HSP90 chaperone/DNA topoisomerase II/histidine kinase"/>
    <property type="match status" value="1"/>
</dbReference>
<proteinExistence type="predicted"/>
<dbReference type="InterPro" id="IPR001789">
    <property type="entry name" value="Sig_transdc_resp-reg_receiver"/>
</dbReference>